<evidence type="ECO:0000259" key="5">
    <source>
        <dbReference type="PROSITE" id="PS50931"/>
    </source>
</evidence>
<dbReference type="FunFam" id="1.10.10.10:FF:000001">
    <property type="entry name" value="LysR family transcriptional regulator"/>
    <property type="match status" value="1"/>
</dbReference>
<comment type="similarity">
    <text evidence="1">Belongs to the LysR transcriptional regulatory family.</text>
</comment>
<dbReference type="Proteomes" id="UP000216225">
    <property type="component" value="Unassembled WGS sequence"/>
</dbReference>
<dbReference type="Pfam" id="PF00126">
    <property type="entry name" value="HTH_1"/>
    <property type="match status" value="1"/>
</dbReference>
<gene>
    <name evidence="6" type="ORF">CE154_005190</name>
</gene>
<protein>
    <submittedName>
        <fullName evidence="6">LysR family transcriptional regulator</fullName>
    </submittedName>
</protein>
<keyword evidence="3" id="KW-0238">DNA-binding</keyword>
<dbReference type="Gene3D" id="1.10.10.10">
    <property type="entry name" value="Winged helix-like DNA-binding domain superfamily/Winged helix DNA-binding domain"/>
    <property type="match status" value="1"/>
</dbReference>
<dbReference type="RefSeq" id="WP_094435746.1">
    <property type="nucleotide sequence ID" value="NZ_CP181370.1"/>
</dbReference>
<dbReference type="InterPro" id="IPR000847">
    <property type="entry name" value="LysR_HTH_N"/>
</dbReference>
<dbReference type="GO" id="GO:0000976">
    <property type="term" value="F:transcription cis-regulatory region binding"/>
    <property type="evidence" value="ECO:0007669"/>
    <property type="project" value="TreeGrafter"/>
</dbReference>
<dbReference type="InterPro" id="IPR036388">
    <property type="entry name" value="WH-like_DNA-bd_sf"/>
</dbReference>
<dbReference type="SUPFAM" id="SSF53850">
    <property type="entry name" value="Periplasmic binding protein-like II"/>
    <property type="match status" value="1"/>
</dbReference>
<evidence type="ECO:0000256" key="1">
    <source>
        <dbReference type="ARBA" id="ARBA00009437"/>
    </source>
</evidence>
<proteinExistence type="inferred from homology"/>
<dbReference type="AlphaFoldDB" id="A0A3R7HR97"/>
<keyword evidence="4" id="KW-0804">Transcription</keyword>
<dbReference type="GO" id="GO:0003700">
    <property type="term" value="F:DNA-binding transcription factor activity"/>
    <property type="evidence" value="ECO:0007669"/>
    <property type="project" value="InterPro"/>
</dbReference>
<name>A0A3R7HR97_9BURK</name>
<dbReference type="PANTHER" id="PTHR30126:SF40">
    <property type="entry name" value="HTH-TYPE TRANSCRIPTIONAL REGULATOR GLTR"/>
    <property type="match status" value="1"/>
</dbReference>
<dbReference type="SUPFAM" id="SSF46785">
    <property type="entry name" value="Winged helix' DNA-binding domain"/>
    <property type="match status" value="1"/>
</dbReference>
<dbReference type="Pfam" id="PF03466">
    <property type="entry name" value="LysR_substrate"/>
    <property type="match status" value="1"/>
</dbReference>
<dbReference type="Gene3D" id="3.40.190.290">
    <property type="match status" value="1"/>
</dbReference>
<evidence type="ECO:0000313" key="7">
    <source>
        <dbReference type="Proteomes" id="UP000216225"/>
    </source>
</evidence>
<dbReference type="PRINTS" id="PR00039">
    <property type="entry name" value="HTHLYSR"/>
</dbReference>
<accession>A0A3R7HR97</accession>
<sequence length="288" mass="30845">MDLVALDIFRTVAAEGSVTRAAERLGRAQSNATTRVQQLEEDLGVPLFLREGRRMRLTPEGETLLAYADRLLALAEEARQAVRPGQPCGLLRLGAMESTAAARLPGPLAQLHAQWPALSLELRTAPSRQLADQVLAHQLDCALVAWPPPGLEAGAPLERTPVFTESLLLALPASHPPAATPADLRVRLLAAFAQGCTYRRIGEDWMRQGGAPVEVLELASYPAILACVAAGRCAGVVPQSVLQLLRTPPPLRWVPLGPCDTMLVHRPGYATPALAALRDALLSDQDTP</sequence>
<feature type="domain" description="HTH lysR-type" evidence="5">
    <location>
        <begin position="1"/>
        <end position="58"/>
    </location>
</feature>
<evidence type="ECO:0000256" key="3">
    <source>
        <dbReference type="ARBA" id="ARBA00023125"/>
    </source>
</evidence>
<dbReference type="PANTHER" id="PTHR30126">
    <property type="entry name" value="HTH-TYPE TRANSCRIPTIONAL REGULATOR"/>
    <property type="match status" value="1"/>
</dbReference>
<comment type="caution">
    <text evidence="6">The sequence shown here is derived from an EMBL/GenBank/DDBJ whole genome shotgun (WGS) entry which is preliminary data.</text>
</comment>
<dbReference type="InterPro" id="IPR005119">
    <property type="entry name" value="LysR_subst-bd"/>
</dbReference>
<evidence type="ECO:0000313" key="6">
    <source>
        <dbReference type="EMBL" id="RKJ99135.1"/>
    </source>
</evidence>
<dbReference type="InterPro" id="IPR036390">
    <property type="entry name" value="WH_DNA-bd_sf"/>
</dbReference>
<evidence type="ECO:0000256" key="2">
    <source>
        <dbReference type="ARBA" id="ARBA00023015"/>
    </source>
</evidence>
<dbReference type="PROSITE" id="PS50931">
    <property type="entry name" value="HTH_LYSR"/>
    <property type="match status" value="1"/>
</dbReference>
<dbReference type="EMBL" id="NKDB02000001">
    <property type="protein sequence ID" value="RKJ99135.1"/>
    <property type="molecule type" value="Genomic_DNA"/>
</dbReference>
<keyword evidence="2" id="KW-0805">Transcription regulation</keyword>
<organism evidence="6 7">
    <name type="scientific">Alicycliphilus denitrificans</name>
    <dbReference type="NCBI Taxonomy" id="179636"/>
    <lineage>
        <taxon>Bacteria</taxon>
        <taxon>Pseudomonadati</taxon>
        <taxon>Pseudomonadota</taxon>
        <taxon>Betaproteobacteria</taxon>
        <taxon>Burkholderiales</taxon>
        <taxon>Comamonadaceae</taxon>
        <taxon>Alicycliphilus</taxon>
    </lineage>
</organism>
<evidence type="ECO:0000256" key="4">
    <source>
        <dbReference type="ARBA" id="ARBA00023163"/>
    </source>
</evidence>
<reference evidence="6 7" key="1">
    <citation type="submission" date="2018-09" db="EMBL/GenBank/DDBJ databases">
        <title>Genome comparison of Alicycliphilus sp. BQ1, a polyurethanolytic bacterium, with its closest phylogenetic relatives Alicycliphilus denitrificans BC and K601, unable to attack polyurethane.</title>
        <authorList>
            <person name="Loza-Tavera H."/>
            <person name="Lozano L."/>
            <person name="Cevallos M."/>
            <person name="Maya-Lucas O."/>
            <person name="Garcia-Mena J."/>
            <person name="Hernandez J."/>
        </authorList>
    </citation>
    <scope>NUCLEOTIDE SEQUENCE [LARGE SCALE GENOMIC DNA]</scope>
    <source>
        <strain evidence="6 7">BQ1</strain>
    </source>
</reference>